<proteinExistence type="inferred from homology"/>
<dbReference type="GO" id="GO:0090729">
    <property type="term" value="F:toxin activity"/>
    <property type="evidence" value="ECO:0007669"/>
    <property type="project" value="UniProtKB-KW"/>
</dbReference>
<comment type="similarity">
    <text evidence="6">Belongs to the PINc/VapC protein family.</text>
</comment>
<dbReference type="PANTHER" id="PTHR35901">
    <property type="entry name" value="RIBONUCLEASE VAPC3"/>
    <property type="match status" value="1"/>
</dbReference>
<comment type="function">
    <text evidence="6">Toxic component of a toxin-antitoxin (TA) system. An RNase.</text>
</comment>
<evidence type="ECO:0000256" key="6">
    <source>
        <dbReference type="HAMAP-Rule" id="MF_00265"/>
    </source>
</evidence>
<feature type="domain" description="PIN" evidence="7">
    <location>
        <begin position="3"/>
        <end position="121"/>
    </location>
</feature>
<dbReference type="HAMAP" id="MF_00265">
    <property type="entry name" value="VapC_Nob1"/>
    <property type="match status" value="1"/>
</dbReference>
<evidence type="ECO:0000256" key="2">
    <source>
        <dbReference type="ARBA" id="ARBA00022722"/>
    </source>
</evidence>
<dbReference type="Gene3D" id="3.40.50.1010">
    <property type="entry name" value="5'-nuclease"/>
    <property type="match status" value="1"/>
</dbReference>
<accession>A0A6J4T4S5</accession>
<name>A0A6J4T4S5_9ACTN</name>
<dbReference type="AlphaFoldDB" id="A0A6J4T4S5"/>
<dbReference type="InterPro" id="IPR044153">
    <property type="entry name" value="PIN_Pae0151-like"/>
</dbReference>
<evidence type="ECO:0000256" key="4">
    <source>
        <dbReference type="ARBA" id="ARBA00022801"/>
    </source>
</evidence>
<comment type="cofactor">
    <cofactor evidence="6">
        <name>Mg(2+)</name>
        <dbReference type="ChEBI" id="CHEBI:18420"/>
    </cofactor>
</comment>
<dbReference type="InterPro" id="IPR002716">
    <property type="entry name" value="PIN_dom"/>
</dbReference>
<dbReference type="GO" id="GO:0016787">
    <property type="term" value="F:hydrolase activity"/>
    <property type="evidence" value="ECO:0007669"/>
    <property type="project" value="UniProtKB-KW"/>
</dbReference>
<evidence type="ECO:0000256" key="5">
    <source>
        <dbReference type="ARBA" id="ARBA00022842"/>
    </source>
</evidence>
<dbReference type="InterPro" id="IPR051619">
    <property type="entry name" value="TypeII_TA_RNase_PINc/VapC"/>
</dbReference>
<keyword evidence="1 6" id="KW-1277">Toxin-antitoxin system</keyword>
<keyword evidence="5 6" id="KW-0460">Magnesium</keyword>
<dbReference type="InterPro" id="IPR029060">
    <property type="entry name" value="PIN-like_dom_sf"/>
</dbReference>
<sequence length="132" mass="14485">MLVLDASAAVAVLLNLGPAADNIRLRTSLPGENLHVPHLFDVEVLHVLRRHSLSGTLSESREHLALSRLHDMRLSRYPHTAFLGRIWELKNNLTAYDAAYVALAEALNAPLVTTDAKLARATGIRAEVEVYG</sequence>
<dbReference type="GO" id="GO:0000287">
    <property type="term" value="F:magnesium ion binding"/>
    <property type="evidence" value="ECO:0007669"/>
    <property type="project" value="UniProtKB-UniRule"/>
</dbReference>
<keyword evidence="3 6" id="KW-0479">Metal-binding</keyword>
<dbReference type="InterPro" id="IPR022907">
    <property type="entry name" value="VapC_family"/>
</dbReference>
<feature type="binding site" evidence="6">
    <location>
        <position position="5"/>
    </location>
    <ligand>
        <name>Mg(2+)</name>
        <dbReference type="ChEBI" id="CHEBI:18420"/>
    </ligand>
</feature>
<dbReference type="SUPFAM" id="SSF88723">
    <property type="entry name" value="PIN domain-like"/>
    <property type="match status" value="1"/>
</dbReference>
<organism evidence="8">
    <name type="scientific">uncultured Rubrobacteraceae bacterium</name>
    <dbReference type="NCBI Taxonomy" id="349277"/>
    <lineage>
        <taxon>Bacteria</taxon>
        <taxon>Bacillati</taxon>
        <taxon>Actinomycetota</taxon>
        <taxon>Rubrobacteria</taxon>
        <taxon>Rubrobacterales</taxon>
        <taxon>Rubrobacteraceae</taxon>
        <taxon>environmental samples</taxon>
    </lineage>
</organism>
<gene>
    <name evidence="6" type="primary">vapC</name>
    <name evidence="8" type="ORF">AVDCRST_MAG05-3156</name>
</gene>
<keyword evidence="6" id="KW-0800">Toxin</keyword>
<keyword evidence="4 6" id="KW-0378">Hydrolase</keyword>
<dbReference type="EMBL" id="CADCVM010000357">
    <property type="protein sequence ID" value="CAA9513412.1"/>
    <property type="molecule type" value="Genomic_DNA"/>
</dbReference>
<dbReference type="CDD" id="cd09873">
    <property type="entry name" value="PIN_Pae0151-like"/>
    <property type="match status" value="1"/>
</dbReference>
<feature type="binding site" evidence="6">
    <location>
        <position position="97"/>
    </location>
    <ligand>
        <name>Mg(2+)</name>
        <dbReference type="ChEBI" id="CHEBI:18420"/>
    </ligand>
</feature>
<evidence type="ECO:0000313" key="8">
    <source>
        <dbReference type="EMBL" id="CAA9513412.1"/>
    </source>
</evidence>
<dbReference type="GO" id="GO:0004540">
    <property type="term" value="F:RNA nuclease activity"/>
    <property type="evidence" value="ECO:0007669"/>
    <property type="project" value="InterPro"/>
</dbReference>
<reference evidence="8" key="1">
    <citation type="submission" date="2020-02" db="EMBL/GenBank/DDBJ databases">
        <authorList>
            <person name="Meier V. D."/>
        </authorList>
    </citation>
    <scope>NUCLEOTIDE SEQUENCE</scope>
    <source>
        <strain evidence="8">AVDCRST_MAG05</strain>
    </source>
</reference>
<dbReference type="PANTHER" id="PTHR35901:SF1">
    <property type="entry name" value="EXONUCLEASE VAPC9"/>
    <property type="match status" value="1"/>
</dbReference>
<evidence type="ECO:0000256" key="3">
    <source>
        <dbReference type="ARBA" id="ARBA00022723"/>
    </source>
</evidence>
<evidence type="ECO:0000259" key="7">
    <source>
        <dbReference type="Pfam" id="PF01850"/>
    </source>
</evidence>
<protein>
    <recommendedName>
        <fullName evidence="6">Ribonuclease VapC</fullName>
        <shortName evidence="6">RNase VapC</shortName>
        <ecNumber evidence="6">3.1.-.-</ecNumber>
    </recommendedName>
    <alternativeName>
        <fullName evidence="6">Toxin VapC</fullName>
    </alternativeName>
</protein>
<evidence type="ECO:0000256" key="1">
    <source>
        <dbReference type="ARBA" id="ARBA00022649"/>
    </source>
</evidence>
<dbReference type="EC" id="3.1.-.-" evidence="6"/>
<keyword evidence="2 6" id="KW-0540">Nuclease</keyword>
<dbReference type="Pfam" id="PF01850">
    <property type="entry name" value="PIN"/>
    <property type="match status" value="1"/>
</dbReference>